<evidence type="ECO:0000313" key="2">
    <source>
        <dbReference type="EnsemblPlants" id="MELO3C029419.2.1"/>
    </source>
</evidence>
<feature type="region of interest" description="Disordered" evidence="1">
    <location>
        <begin position="1"/>
        <end position="22"/>
    </location>
</feature>
<organism evidence="2">
    <name type="scientific">Cucumis melo</name>
    <name type="common">Muskmelon</name>
    <dbReference type="NCBI Taxonomy" id="3656"/>
    <lineage>
        <taxon>Eukaryota</taxon>
        <taxon>Viridiplantae</taxon>
        <taxon>Streptophyta</taxon>
        <taxon>Embryophyta</taxon>
        <taxon>Tracheophyta</taxon>
        <taxon>Spermatophyta</taxon>
        <taxon>Magnoliopsida</taxon>
        <taxon>eudicotyledons</taxon>
        <taxon>Gunneridae</taxon>
        <taxon>Pentapetalae</taxon>
        <taxon>rosids</taxon>
        <taxon>fabids</taxon>
        <taxon>Cucurbitales</taxon>
        <taxon>Cucurbitaceae</taxon>
        <taxon>Benincaseae</taxon>
        <taxon>Cucumis</taxon>
    </lineage>
</organism>
<accession>A0A9I9E6K1</accession>
<sequence length="93" mass="10513">MRGNPHPSSKIPSPEKKLSKDEASIISARSEELEIENLEELKEHQTEQEESEILDTLGPDFSKLFVSRIQRILQKGSCKLPSRIGSFHNSLPD</sequence>
<dbReference type="EnsemblPlants" id="MELO3C029419.2.1">
    <property type="protein sequence ID" value="MELO3C029419.2.1"/>
    <property type="gene ID" value="MELO3C029419.2"/>
</dbReference>
<name>A0A9I9E6K1_CUCME</name>
<protein>
    <submittedName>
        <fullName evidence="2">Uncharacterized protein</fullName>
    </submittedName>
</protein>
<proteinExistence type="predicted"/>
<reference evidence="2" key="1">
    <citation type="submission" date="2023-03" db="UniProtKB">
        <authorList>
            <consortium name="EnsemblPlants"/>
        </authorList>
    </citation>
    <scope>IDENTIFICATION</scope>
</reference>
<feature type="compositionally biased region" description="Basic and acidic residues" evidence="1">
    <location>
        <begin position="13"/>
        <end position="22"/>
    </location>
</feature>
<evidence type="ECO:0000256" key="1">
    <source>
        <dbReference type="SAM" id="MobiDB-lite"/>
    </source>
</evidence>
<dbReference type="AlphaFoldDB" id="A0A9I9E6K1"/>
<dbReference type="Gramene" id="MELO3C029419.2.1">
    <property type="protein sequence ID" value="MELO3C029419.2.1"/>
    <property type="gene ID" value="MELO3C029419.2"/>
</dbReference>
<feature type="compositionally biased region" description="Polar residues" evidence="1">
    <location>
        <begin position="1"/>
        <end position="11"/>
    </location>
</feature>